<keyword evidence="1" id="KW-1133">Transmembrane helix</keyword>
<feature type="transmembrane region" description="Helical" evidence="1">
    <location>
        <begin position="110"/>
        <end position="132"/>
    </location>
</feature>
<reference evidence="2 3" key="1">
    <citation type="submission" date="2017-04" db="EMBL/GenBank/DDBJ databases">
        <authorList>
            <person name="Afonso C.L."/>
            <person name="Miller P.J."/>
            <person name="Scott M.A."/>
            <person name="Spackman E."/>
            <person name="Goraichik I."/>
            <person name="Dimitrov K.M."/>
            <person name="Suarez D.L."/>
            <person name="Swayne D.E."/>
        </authorList>
    </citation>
    <scope>NUCLEOTIDE SEQUENCE [LARGE SCALE GENOMIC DNA]</scope>
    <source>
        <strain evidence="2 3">USBA 355</strain>
    </source>
</reference>
<protein>
    <submittedName>
        <fullName evidence="2">Uncharacterized protein</fullName>
    </submittedName>
</protein>
<evidence type="ECO:0000313" key="2">
    <source>
        <dbReference type="EMBL" id="SME96868.1"/>
    </source>
</evidence>
<evidence type="ECO:0000256" key="1">
    <source>
        <dbReference type="SAM" id="Phobius"/>
    </source>
</evidence>
<dbReference type="RefSeq" id="WP_085121113.1">
    <property type="nucleotide sequence ID" value="NZ_FWZX01000002.1"/>
</dbReference>
<name>A0A1Y6B7D7_9PROT</name>
<dbReference type="Proteomes" id="UP000192917">
    <property type="component" value="Unassembled WGS sequence"/>
</dbReference>
<keyword evidence="1" id="KW-0472">Membrane</keyword>
<dbReference type="AlphaFoldDB" id="A0A1Y6B7D7"/>
<organism evidence="2 3">
    <name type="scientific">Tistlia consotensis USBA 355</name>
    <dbReference type="NCBI Taxonomy" id="560819"/>
    <lineage>
        <taxon>Bacteria</taxon>
        <taxon>Pseudomonadati</taxon>
        <taxon>Pseudomonadota</taxon>
        <taxon>Alphaproteobacteria</taxon>
        <taxon>Rhodospirillales</taxon>
        <taxon>Rhodovibrionaceae</taxon>
        <taxon>Tistlia</taxon>
    </lineage>
</organism>
<keyword evidence="3" id="KW-1185">Reference proteome</keyword>
<keyword evidence="1" id="KW-0812">Transmembrane</keyword>
<sequence length="164" mass="17062">MTREEFEDCLDSYGADLASWPVDARRAGLRLVEEDPAAARSLADARRLEALLCETPEPLDEAGAIAAILAAGPGRTAPSPVPSPVPSPAPSGVGWRALAGTVRSTLQRALLVRPMGLAAVCLALGIIVTLSLPDALPPLLGRDRAVEQPGLAPAVEFSAYVLLH</sequence>
<evidence type="ECO:0000313" key="3">
    <source>
        <dbReference type="Proteomes" id="UP000192917"/>
    </source>
</evidence>
<dbReference type="EMBL" id="FWZX01000002">
    <property type="protein sequence ID" value="SME96868.1"/>
    <property type="molecule type" value="Genomic_DNA"/>
</dbReference>
<dbReference type="STRING" id="560819.SAMN05428998_10228"/>
<proteinExistence type="predicted"/>
<gene>
    <name evidence="2" type="ORF">SAMN05428998_10228</name>
</gene>
<accession>A0A1Y6B7D7</accession>